<evidence type="ECO:0008006" key="4">
    <source>
        <dbReference type="Google" id="ProtNLM"/>
    </source>
</evidence>
<comment type="caution">
    <text evidence="2">The sequence shown here is derived from an EMBL/GenBank/DDBJ whole genome shotgun (WGS) entry which is preliminary data.</text>
</comment>
<name>A0AAE3VLV9_9HYPH</name>
<dbReference type="AlphaFoldDB" id="A0AAE3VLV9"/>
<evidence type="ECO:0000313" key="2">
    <source>
        <dbReference type="EMBL" id="MDQ0314076.1"/>
    </source>
</evidence>
<organism evidence="2 3">
    <name type="scientific">Amorphus orientalis</name>
    <dbReference type="NCBI Taxonomy" id="649198"/>
    <lineage>
        <taxon>Bacteria</taxon>
        <taxon>Pseudomonadati</taxon>
        <taxon>Pseudomonadota</taxon>
        <taxon>Alphaproteobacteria</taxon>
        <taxon>Hyphomicrobiales</taxon>
        <taxon>Amorphaceae</taxon>
        <taxon>Amorphus</taxon>
    </lineage>
</organism>
<sequence>MIRSIVVAGFAIALSTGAVLAQSGPQSEAIRSACKDDVERLCSTVEPIAVPECLREHVDEVSDGCKSTIAEVQREDEAGHD</sequence>
<accession>A0AAE3VLV9</accession>
<keyword evidence="1" id="KW-0732">Signal</keyword>
<dbReference type="InterPro" id="IPR001893">
    <property type="entry name" value="Cys-rich_GLG1_repeat"/>
</dbReference>
<dbReference type="GO" id="GO:0016020">
    <property type="term" value="C:membrane"/>
    <property type="evidence" value="ECO:0007669"/>
    <property type="project" value="InterPro"/>
</dbReference>
<dbReference type="RefSeq" id="WP_306883861.1">
    <property type="nucleotide sequence ID" value="NZ_JAUSUL010000001.1"/>
</dbReference>
<dbReference type="Pfam" id="PF00839">
    <property type="entry name" value="Cys_rich_FGFR"/>
    <property type="match status" value="1"/>
</dbReference>
<proteinExistence type="predicted"/>
<feature type="chain" id="PRO_5042017074" description="Cysteine rich repeat-containing protein" evidence="1">
    <location>
        <begin position="22"/>
        <end position="81"/>
    </location>
</feature>
<protein>
    <recommendedName>
        <fullName evidence="4">Cysteine rich repeat-containing protein</fullName>
    </recommendedName>
</protein>
<keyword evidence="3" id="KW-1185">Reference proteome</keyword>
<evidence type="ECO:0000256" key="1">
    <source>
        <dbReference type="SAM" id="SignalP"/>
    </source>
</evidence>
<gene>
    <name evidence="2" type="ORF">J2S73_000513</name>
</gene>
<dbReference type="Proteomes" id="UP001229244">
    <property type="component" value="Unassembled WGS sequence"/>
</dbReference>
<feature type="signal peptide" evidence="1">
    <location>
        <begin position="1"/>
        <end position="21"/>
    </location>
</feature>
<evidence type="ECO:0000313" key="3">
    <source>
        <dbReference type="Proteomes" id="UP001229244"/>
    </source>
</evidence>
<dbReference type="EMBL" id="JAUSUL010000001">
    <property type="protein sequence ID" value="MDQ0314076.1"/>
    <property type="molecule type" value="Genomic_DNA"/>
</dbReference>
<reference evidence="2" key="1">
    <citation type="submission" date="2023-07" db="EMBL/GenBank/DDBJ databases">
        <title>Genomic Encyclopedia of Type Strains, Phase IV (KMG-IV): sequencing the most valuable type-strain genomes for metagenomic binning, comparative biology and taxonomic classification.</title>
        <authorList>
            <person name="Goeker M."/>
        </authorList>
    </citation>
    <scope>NUCLEOTIDE SEQUENCE</scope>
    <source>
        <strain evidence="2">DSM 21202</strain>
    </source>
</reference>